<protein>
    <submittedName>
        <fullName evidence="1">Uncharacterized protein</fullName>
    </submittedName>
</protein>
<sequence>MKTDCQHTFTIKQLRQDSKNSIVFYPDIGHSGHSDATFQCLRLSRCPTSETASTEVLLTRVAWIVPTFRQGLAWHRDEKPFRKLRHQAYVGRERAINWLAEQFRPPLGMTTVVGRVCRVVVVDEHRSSKLCCAWHATLHAHQYERVRNREEKLVDVWDTKRCVNKGCRVHVVNRDVNGAANMLMLTKCFFANTPRPTTFGGPSASPSFPPTLPPTRFAIRGNQLRQRYPVHGNKLLATGASPVGEQGYSVLSLSAHGCHPHSLPCCIMKGQWLSRRMKKINRNQCLV</sequence>
<reference evidence="1 2" key="1">
    <citation type="journal article" date="2014" name="BMC Genomics">
        <title>Oil accumulation mechanisms of the oleaginous microalga Chlorella protothecoides revealed through its genome, transcriptomes, and proteomes.</title>
        <authorList>
            <person name="Gao C."/>
            <person name="Wang Y."/>
            <person name="Shen Y."/>
            <person name="Yan D."/>
            <person name="He X."/>
            <person name="Dai J."/>
            <person name="Wu Q."/>
        </authorList>
    </citation>
    <scope>NUCLEOTIDE SEQUENCE [LARGE SCALE GENOMIC DNA]</scope>
    <source>
        <strain evidence="1 2">0710</strain>
    </source>
</reference>
<dbReference type="KEGG" id="apro:F751_4557"/>
<proteinExistence type="predicted"/>
<dbReference type="RefSeq" id="XP_011400254.1">
    <property type="nucleotide sequence ID" value="XM_011401952.1"/>
</dbReference>
<name>A0A087SNI3_AUXPR</name>
<dbReference type="OrthoDB" id="102943at2759"/>
<dbReference type="AlphaFoldDB" id="A0A087SNI3"/>
<accession>A0A087SNI3</accession>
<dbReference type="EMBL" id="KL662144">
    <property type="protein sequence ID" value="KFM27287.1"/>
    <property type="molecule type" value="Genomic_DNA"/>
</dbReference>
<keyword evidence="2" id="KW-1185">Reference proteome</keyword>
<evidence type="ECO:0000313" key="2">
    <source>
        <dbReference type="Proteomes" id="UP000028924"/>
    </source>
</evidence>
<gene>
    <name evidence="1" type="ORF">F751_4557</name>
</gene>
<dbReference type="Proteomes" id="UP000028924">
    <property type="component" value="Unassembled WGS sequence"/>
</dbReference>
<evidence type="ECO:0000313" key="1">
    <source>
        <dbReference type="EMBL" id="KFM27287.1"/>
    </source>
</evidence>
<dbReference type="GeneID" id="23615948"/>
<organism evidence="1 2">
    <name type="scientific">Auxenochlorella protothecoides</name>
    <name type="common">Green microalga</name>
    <name type="synonym">Chlorella protothecoides</name>
    <dbReference type="NCBI Taxonomy" id="3075"/>
    <lineage>
        <taxon>Eukaryota</taxon>
        <taxon>Viridiplantae</taxon>
        <taxon>Chlorophyta</taxon>
        <taxon>core chlorophytes</taxon>
        <taxon>Trebouxiophyceae</taxon>
        <taxon>Chlorellales</taxon>
        <taxon>Chlorellaceae</taxon>
        <taxon>Auxenochlorella</taxon>
    </lineage>
</organism>